<evidence type="ECO:0000313" key="2">
    <source>
        <dbReference type="Proteomes" id="UP000242287"/>
    </source>
</evidence>
<protein>
    <submittedName>
        <fullName evidence="1">Uncharacterized protein</fullName>
    </submittedName>
</protein>
<dbReference type="OrthoDB" id="2681808at2759"/>
<dbReference type="STRING" id="703135.A0A2A9NI86"/>
<name>A0A2A9NI86_9AGAR</name>
<gene>
    <name evidence="1" type="ORF">AMATHDRAFT_152074</name>
</gene>
<feature type="non-terminal residue" evidence="1">
    <location>
        <position position="1"/>
    </location>
</feature>
<proteinExistence type="predicted"/>
<accession>A0A2A9NI86</accession>
<reference evidence="1 2" key="1">
    <citation type="submission" date="2014-02" db="EMBL/GenBank/DDBJ databases">
        <title>Transposable element dynamics among asymbiotic and ectomycorrhizal Amanita fungi.</title>
        <authorList>
            <consortium name="DOE Joint Genome Institute"/>
            <person name="Hess J."/>
            <person name="Skrede I."/>
            <person name="Wolfe B."/>
            <person name="LaButti K."/>
            <person name="Ohm R.A."/>
            <person name="Grigoriev I.V."/>
            <person name="Pringle A."/>
        </authorList>
    </citation>
    <scope>NUCLEOTIDE SEQUENCE [LARGE SCALE GENOMIC DNA]</scope>
    <source>
        <strain evidence="1 2">SKay4041</strain>
    </source>
</reference>
<dbReference type="AlphaFoldDB" id="A0A2A9NI86"/>
<dbReference type="EMBL" id="KZ302112">
    <property type="protein sequence ID" value="PFH47410.1"/>
    <property type="molecule type" value="Genomic_DNA"/>
</dbReference>
<keyword evidence="2" id="KW-1185">Reference proteome</keyword>
<evidence type="ECO:0000313" key="1">
    <source>
        <dbReference type="EMBL" id="PFH47410.1"/>
    </source>
</evidence>
<organism evidence="1 2">
    <name type="scientific">Amanita thiersii Skay4041</name>
    <dbReference type="NCBI Taxonomy" id="703135"/>
    <lineage>
        <taxon>Eukaryota</taxon>
        <taxon>Fungi</taxon>
        <taxon>Dikarya</taxon>
        <taxon>Basidiomycota</taxon>
        <taxon>Agaricomycotina</taxon>
        <taxon>Agaricomycetes</taxon>
        <taxon>Agaricomycetidae</taxon>
        <taxon>Agaricales</taxon>
        <taxon>Pluteineae</taxon>
        <taxon>Amanitaceae</taxon>
        <taxon>Amanita</taxon>
    </lineage>
</organism>
<sequence>IFNWALLGTLVLQVYLYQVSFPKDSLCIKSLVYGVFLLDLAQTACATHWAWHLLLIHWGDSSVFKYTYWSMTTSLVLITIGKLRTRFSREFTDILVVTMAVQLFFAW</sequence>
<dbReference type="Proteomes" id="UP000242287">
    <property type="component" value="Unassembled WGS sequence"/>
</dbReference>